<accession>A0ACC1A9F4</accession>
<organism evidence="1 2">
    <name type="scientific">Pistacia atlantica</name>
    <dbReference type="NCBI Taxonomy" id="434234"/>
    <lineage>
        <taxon>Eukaryota</taxon>
        <taxon>Viridiplantae</taxon>
        <taxon>Streptophyta</taxon>
        <taxon>Embryophyta</taxon>
        <taxon>Tracheophyta</taxon>
        <taxon>Spermatophyta</taxon>
        <taxon>Magnoliopsida</taxon>
        <taxon>eudicotyledons</taxon>
        <taxon>Gunneridae</taxon>
        <taxon>Pentapetalae</taxon>
        <taxon>rosids</taxon>
        <taxon>malvids</taxon>
        <taxon>Sapindales</taxon>
        <taxon>Anacardiaceae</taxon>
        <taxon>Pistacia</taxon>
    </lineage>
</organism>
<dbReference type="Proteomes" id="UP001164250">
    <property type="component" value="Chromosome 11"/>
</dbReference>
<dbReference type="EMBL" id="CM047907">
    <property type="protein sequence ID" value="KAJ0083949.1"/>
    <property type="molecule type" value="Genomic_DNA"/>
</dbReference>
<sequence>MTICAKRRRSWKLGPDNVVQRHTQNTVFSRAPTTRPPHLQSSIVQDNFNLHSPPLRLSASATPTFGLQYLGCSRRFKTTSVFNLHCWPLTWLFPEEPTGTVLVLESEEILASCLIQKDDVNCKETEYGRLASSHKKEIILKELNNLDVSTFDEESAPQFTSFWQAGEGKKLLSSSLSSLAYLQLSNFEFMYPKSVLV</sequence>
<evidence type="ECO:0000313" key="2">
    <source>
        <dbReference type="Proteomes" id="UP001164250"/>
    </source>
</evidence>
<evidence type="ECO:0000313" key="1">
    <source>
        <dbReference type="EMBL" id="KAJ0083949.1"/>
    </source>
</evidence>
<reference evidence="2" key="1">
    <citation type="journal article" date="2023" name="G3 (Bethesda)">
        <title>Genome assembly and association tests identify interacting loci associated with vigor, precocity, and sex in interspecific pistachio rootstocks.</title>
        <authorList>
            <person name="Palmer W."/>
            <person name="Jacygrad E."/>
            <person name="Sagayaradj S."/>
            <person name="Cavanaugh K."/>
            <person name="Han R."/>
            <person name="Bertier L."/>
            <person name="Beede B."/>
            <person name="Kafkas S."/>
            <person name="Golino D."/>
            <person name="Preece J."/>
            <person name="Michelmore R."/>
        </authorList>
    </citation>
    <scope>NUCLEOTIDE SEQUENCE [LARGE SCALE GENOMIC DNA]</scope>
</reference>
<keyword evidence="2" id="KW-1185">Reference proteome</keyword>
<protein>
    <submittedName>
        <fullName evidence="1">Uncharacterized protein</fullName>
    </submittedName>
</protein>
<proteinExistence type="predicted"/>
<comment type="caution">
    <text evidence="1">The sequence shown here is derived from an EMBL/GenBank/DDBJ whole genome shotgun (WGS) entry which is preliminary data.</text>
</comment>
<gene>
    <name evidence="1" type="ORF">Patl1_30756</name>
</gene>
<name>A0ACC1A9F4_9ROSI</name>